<gene>
    <name evidence="2" type="ORF">NAV_LOCUS7401</name>
</gene>
<reference evidence="2 3" key="1">
    <citation type="submission" date="2018-08" db="EMBL/GenBank/DDBJ databases">
        <authorList>
            <person name="Laetsch R D."/>
            <person name="Stevens L."/>
            <person name="Kumar S."/>
            <person name="Blaxter L. M."/>
        </authorList>
    </citation>
    <scope>NUCLEOTIDE SEQUENCE [LARGE SCALE GENOMIC DNA]</scope>
</reference>
<evidence type="ECO:0000313" key="3">
    <source>
        <dbReference type="Proteomes" id="UP000276991"/>
    </source>
</evidence>
<organism evidence="2 3">
    <name type="scientific">Acanthocheilonema viteae</name>
    <name type="common">Filarial nematode worm</name>
    <name type="synonym">Dipetalonema viteae</name>
    <dbReference type="NCBI Taxonomy" id="6277"/>
    <lineage>
        <taxon>Eukaryota</taxon>
        <taxon>Metazoa</taxon>
        <taxon>Ecdysozoa</taxon>
        <taxon>Nematoda</taxon>
        <taxon>Chromadorea</taxon>
        <taxon>Rhabditida</taxon>
        <taxon>Spirurina</taxon>
        <taxon>Spiruromorpha</taxon>
        <taxon>Filarioidea</taxon>
        <taxon>Onchocercidae</taxon>
        <taxon>Acanthocheilonema</taxon>
    </lineage>
</organism>
<sequence length="87" mass="10286">MSAAEENQHKSSTTSSLTSLTASQSSMLWNIRYLEMEIKHINDARDSRIIKLQYRINHFNVKMFEKIENMELERNRIIYASKAKVKH</sequence>
<accession>A0A498SRN1</accession>
<dbReference type="OrthoDB" id="10432083at2759"/>
<keyword evidence="3" id="KW-1185">Reference proteome</keyword>
<evidence type="ECO:0000313" key="2">
    <source>
        <dbReference type="EMBL" id="VBB32610.1"/>
    </source>
</evidence>
<dbReference type="AlphaFoldDB" id="A0A498SRN1"/>
<protein>
    <submittedName>
        <fullName evidence="2">Uncharacterized protein</fullName>
    </submittedName>
</protein>
<feature type="region of interest" description="Disordered" evidence="1">
    <location>
        <begin position="1"/>
        <end position="21"/>
    </location>
</feature>
<proteinExistence type="predicted"/>
<dbReference type="EMBL" id="UPTC01001818">
    <property type="protein sequence ID" value="VBB32610.1"/>
    <property type="molecule type" value="Genomic_DNA"/>
</dbReference>
<name>A0A498SRN1_ACAVI</name>
<evidence type="ECO:0000256" key="1">
    <source>
        <dbReference type="SAM" id="MobiDB-lite"/>
    </source>
</evidence>
<dbReference type="Proteomes" id="UP000276991">
    <property type="component" value="Unassembled WGS sequence"/>
</dbReference>
<feature type="compositionally biased region" description="Low complexity" evidence="1">
    <location>
        <begin position="11"/>
        <end position="21"/>
    </location>
</feature>